<sequence length="120" mass="13573">MGESQPEEDDDDIHGMGFYVKAAGRRTDARSELDKYLSEDCEPHSKFVEFDILNWWKVNSSRYPILASIAREVLAIPVSTFSAGGRVLLDPHRSNLTPNIVEVLVCTQDWLRGSPFSNLF</sequence>
<evidence type="ECO:0000313" key="3">
    <source>
        <dbReference type="Proteomes" id="UP000265520"/>
    </source>
</evidence>
<dbReference type="InterPro" id="IPR012337">
    <property type="entry name" value="RNaseH-like_sf"/>
</dbReference>
<keyword evidence="3" id="KW-1185">Reference proteome</keyword>
<dbReference type="Pfam" id="PF05699">
    <property type="entry name" value="Dimer_Tnp_hAT"/>
    <property type="match status" value="1"/>
</dbReference>
<dbReference type="GO" id="GO:0046983">
    <property type="term" value="F:protein dimerization activity"/>
    <property type="evidence" value="ECO:0007669"/>
    <property type="project" value="InterPro"/>
</dbReference>
<dbReference type="PANTHER" id="PTHR23272">
    <property type="entry name" value="BED FINGER-RELATED"/>
    <property type="match status" value="1"/>
</dbReference>
<evidence type="ECO:0000313" key="2">
    <source>
        <dbReference type="EMBL" id="MCI33829.1"/>
    </source>
</evidence>
<dbReference type="Proteomes" id="UP000265520">
    <property type="component" value="Unassembled WGS sequence"/>
</dbReference>
<reference evidence="2 3" key="1">
    <citation type="journal article" date="2018" name="Front. Plant Sci.">
        <title>Red Clover (Trifolium pratense) and Zigzag Clover (T. medium) - A Picture of Genomic Similarities and Differences.</title>
        <authorList>
            <person name="Dluhosova J."/>
            <person name="Istvanek J."/>
            <person name="Nedelnik J."/>
            <person name="Repkova J."/>
        </authorList>
    </citation>
    <scope>NUCLEOTIDE SEQUENCE [LARGE SCALE GENOMIC DNA]</scope>
    <source>
        <strain evidence="3">cv. 10/8</strain>
        <tissue evidence="2">Leaf</tissue>
    </source>
</reference>
<protein>
    <submittedName>
        <fullName evidence="2">Zinc finger BED domain-containing protein ricesleeper 2-like</fullName>
    </submittedName>
</protein>
<feature type="non-terminal residue" evidence="2">
    <location>
        <position position="120"/>
    </location>
</feature>
<feature type="domain" description="HAT C-terminal dimerisation" evidence="1">
    <location>
        <begin position="32"/>
        <end position="111"/>
    </location>
</feature>
<name>A0A392RC48_9FABA</name>
<dbReference type="InterPro" id="IPR008906">
    <property type="entry name" value="HATC_C_dom"/>
</dbReference>
<evidence type="ECO:0000259" key="1">
    <source>
        <dbReference type="Pfam" id="PF05699"/>
    </source>
</evidence>
<dbReference type="PANTHER" id="PTHR23272:SF161">
    <property type="entry name" value="ZINC FINGER BED DOMAIN-CONTAINING PROTEIN RICESLEEPER 1-LIKE"/>
    <property type="match status" value="1"/>
</dbReference>
<dbReference type="SUPFAM" id="SSF53098">
    <property type="entry name" value="Ribonuclease H-like"/>
    <property type="match status" value="1"/>
</dbReference>
<organism evidence="2 3">
    <name type="scientific">Trifolium medium</name>
    <dbReference type="NCBI Taxonomy" id="97028"/>
    <lineage>
        <taxon>Eukaryota</taxon>
        <taxon>Viridiplantae</taxon>
        <taxon>Streptophyta</taxon>
        <taxon>Embryophyta</taxon>
        <taxon>Tracheophyta</taxon>
        <taxon>Spermatophyta</taxon>
        <taxon>Magnoliopsida</taxon>
        <taxon>eudicotyledons</taxon>
        <taxon>Gunneridae</taxon>
        <taxon>Pentapetalae</taxon>
        <taxon>rosids</taxon>
        <taxon>fabids</taxon>
        <taxon>Fabales</taxon>
        <taxon>Fabaceae</taxon>
        <taxon>Papilionoideae</taxon>
        <taxon>50 kb inversion clade</taxon>
        <taxon>NPAAA clade</taxon>
        <taxon>Hologalegina</taxon>
        <taxon>IRL clade</taxon>
        <taxon>Trifolieae</taxon>
        <taxon>Trifolium</taxon>
    </lineage>
</organism>
<comment type="caution">
    <text evidence="2">The sequence shown here is derived from an EMBL/GenBank/DDBJ whole genome shotgun (WGS) entry which is preliminary data.</text>
</comment>
<dbReference type="AlphaFoldDB" id="A0A392RC48"/>
<proteinExistence type="predicted"/>
<dbReference type="EMBL" id="LXQA010207826">
    <property type="protein sequence ID" value="MCI33829.1"/>
    <property type="molecule type" value="Genomic_DNA"/>
</dbReference>
<accession>A0A392RC48</accession>